<dbReference type="InterPro" id="IPR013840">
    <property type="entry name" value="DNAligase_N"/>
</dbReference>
<dbReference type="Pfam" id="PF03119">
    <property type="entry name" value="DNA_ligase_ZBD"/>
    <property type="match status" value="1"/>
</dbReference>
<evidence type="ECO:0000256" key="8">
    <source>
        <dbReference type="ARBA" id="ARBA00022833"/>
    </source>
</evidence>
<dbReference type="InterPro" id="IPR041663">
    <property type="entry name" value="DisA/LigA_HHH"/>
</dbReference>
<evidence type="ECO:0000256" key="12">
    <source>
        <dbReference type="ARBA" id="ARBA00034005"/>
    </source>
</evidence>
<dbReference type="GO" id="GO:0006260">
    <property type="term" value="P:DNA replication"/>
    <property type="evidence" value="ECO:0007669"/>
    <property type="project" value="UniProtKB-KW"/>
</dbReference>
<comment type="caution">
    <text evidence="17">The sequence shown here is derived from an EMBL/GenBank/DDBJ whole genome shotgun (WGS) entry which is preliminary data.</text>
</comment>
<name>A0A0G1ZWI6_9BACT</name>
<keyword evidence="6 14" id="KW-0479">Metal-binding</keyword>
<dbReference type="SUPFAM" id="SSF47781">
    <property type="entry name" value="RuvA domain 2-like"/>
    <property type="match status" value="1"/>
</dbReference>
<feature type="binding site" evidence="14">
    <location>
        <position position="198"/>
    </location>
    <ligand>
        <name>NAD(+)</name>
        <dbReference type="ChEBI" id="CHEBI:57540"/>
    </ligand>
</feature>
<keyword evidence="8 14" id="KW-0862">Zinc</keyword>
<dbReference type="Gene3D" id="3.40.50.10190">
    <property type="entry name" value="BRCT domain"/>
    <property type="match status" value="1"/>
</dbReference>
<dbReference type="InterPro" id="IPR012340">
    <property type="entry name" value="NA-bd_OB-fold"/>
</dbReference>
<keyword evidence="14" id="KW-0464">Manganese</keyword>
<keyword evidence="5 14" id="KW-0235">DNA replication</keyword>
<feature type="binding site" evidence="14">
    <location>
        <position position="430"/>
    </location>
    <ligand>
        <name>Zn(2+)</name>
        <dbReference type="ChEBI" id="CHEBI:29105"/>
    </ligand>
</feature>
<evidence type="ECO:0000256" key="13">
    <source>
        <dbReference type="ARBA" id="ARBA00060881"/>
    </source>
</evidence>
<dbReference type="Gene3D" id="1.10.150.20">
    <property type="entry name" value="5' to 3' exonuclease, C-terminal subdomain"/>
    <property type="match status" value="2"/>
</dbReference>
<accession>A0A0G1ZWI6</accession>
<dbReference type="InterPro" id="IPR036420">
    <property type="entry name" value="BRCT_dom_sf"/>
</dbReference>
<feature type="domain" description="BRCT" evidence="16">
    <location>
        <begin position="608"/>
        <end position="687"/>
    </location>
</feature>
<dbReference type="Gene3D" id="2.40.50.140">
    <property type="entry name" value="Nucleic acid-binding proteins"/>
    <property type="match status" value="1"/>
</dbReference>
<dbReference type="Pfam" id="PF01653">
    <property type="entry name" value="DNA_ligase_aden"/>
    <property type="match status" value="2"/>
</dbReference>
<feature type="binding site" evidence="14">
    <location>
        <position position="433"/>
    </location>
    <ligand>
        <name>Zn(2+)</name>
        <dbReference type="ChEBI" id="CHEBI:29105"/>
    </ligand>
</feature>
<evidence type="ECO:0000256" key="4">
    <source>
        <dbReference type="ARBA" id="ARBA00022598"/>
    </source>
</evidence>
<dbReference type="PIRSF" id="PIRSF001604">
    <property type="entry name" value="LigA"/>
    <property type="match status" value="1"/>
</dbReference>
<evidence type="ECO:0000313" key="18">
    <source>
        <dbReference type="Proteomes" id="UP000034711"/>
    </source>
</evidence>
<keyword evidence="4 14" id="KW-0436">Ligase</keyword>
<dbReference type="InterPro" id="IPR001679">
    <property type="entry name" value="DNA_ligase"/>
</dbReference>
<sequence>MNRTEAKARIEKLRVTIDDYRYRYHVLDEQPISDEALDSLKHELYKLEQEFPDLLTPDSPTQRVGGKPLEKFKKVTHRVSMLSIEDVFSEEEFQAWYDRLLKLADIKSFEVFCMPKIDGIALSLVYEDGVLKSGATRGDGKVGEDVTQNVKTVESIPLRLYAPTPSSHPTQPPLGQGRGSNDRGRGATMPKVVEVRGEVYFPLADFEKMNAKQKKAGEQVFANPRNAAAGAIRQLNPAITASRPLRFMAWDLIGEFGQKTQAEEAEILRKLGFKFAPESKLSRSVSEVKAHWEALQKMREKLGFWVDGMVARVDDIALFARLGVVGKTPRGLVAWKFAAEESTTVVKDIQWFVGRTGALTPVAVVEPAWIGGTTVQHASLHNFDEIQRLDVRVGDTVVLYKAGDIIPKVKEVVLKMRSKGAKHVQPPKTCPACGSPVERNEGEVAIVCTNPRCFAQENEAILHAARAFEMDGLGPQTVALLLENGLVKRAPDLFALKSDELKELERFAEVSSQKLVDQIQSKKKITLDLFIVALGIRNVGEETARDLAEHFGSIEKLMCASGEELMEVPSIGSVVAKSIREYFADRQHQELVAEYLKQGVEILPVAKAHHRPLAGKTVVITGTLETLSREEAKKRVRELGGSSPGSVSKDTDYVVVGADPGSKAEKARELGVKILSEKAFLDMLGGT</sequence>
<feature type="binding site" evidence="14">
    <location>
        <begin position="83"/>
        <end position="84"/>
    </location>
    <ligand>
        <name>NAD(+)</name>
        <dbReference type="ChEBI" id="CHEBI:57540"/>
    </ligand>
</feature>
<dbReference type="Proteomes" id="UP000034711">
    <property type="component" value="Unassembled WGS sequence"/>
</dbReference>
<evidence type="ECO:0000256" key="1">
    <source>
        <dbReference type="ARBA" id="ARBA00004067"/>
    </source>
</evidence>
<dbReference type="InterPro" id="IPR001357">
    <property type="entry name" value="BRCT_dom"/>
</dbReference>
<dbReference type="Pfam" id="PF12826">
    <property type="entry name" value="HHH_2"/>
    <property type="match status" value="1"/>
</dbReference>
<comment type="catalytic activity">
    <reaction evidence="12 14">
        <text>NAD(+) + (deoxyribonucleotide)n-3'-hydroxyl + 5'-phospho-(deoxyribonucleotide)m = (deoxyribonucleotide)n+m + AMP + beta-nicotinamide D-nucleotide.</text>
        <dbReference type="EC" id="6.5.1.2"/>
    </reaction>
</comment>
<gene>
    <name evidence="14" type="primary">ligA</name>
    <name evidence="17" type="ORF">UY77_C0015G0007</name>
</gene>
<keyword evidence="9 14" id="KW-0460">Magnesium</keyword>
<evidence type="ECO:0000256" key="9">
    <source>
        <dbReference type="ARBA" id="ARBA00022842"/>
    </source>
</evidence>
<dbReference type="FunFam" id="2.40.50.140:FF:000012">
    <property type="entry name" value="DNA ligase"/>
    <property type="match status" value="1"/>
</dbReference>
<dbReference type="GO" id="GO:0046872">
    <property type="term" value="F:metal ion binding"/>
    <property type="evidence" value="ECO:0007669"/>
    <property type="project" value="UniProtKB-KW"/>
</dbReference>
<dbReference type="GO" id="GO:0006281">
    <property type="term" value="P:DNA repair"/>
    <property type="evidence" value="ECO:0007669"/>
    <property type="project" value="UniProtKB-KW"/>
</dbReference>
<dbReference type="GO" id="GO:0003911">
    <property type="term" value="F:DNA ligase (NAD+) activity"/>
    <property type="evidence" value="ECO:0007669"/>
    <property type="project" value="UniProtKB-UniRule"/>
</dbReference>
<dbReference type="Gene3D" id="1.10.287.610">
    <property type="entry name" value="Helix hairpin bin"/>
    <property type="match status" value="1"/>
</dbReference>
<evidence type="ECO:0000256" key="2">
    <source>
        <dbReference type="ARBA" id="ARBA00012722"/>
    </source>
</evidence>
<dbReference type="SMART" id="SM00532">
    <property type="entry name" value="LIGANc"/>
    <property type="match status" value="1"/>
</dbReference>
<dbReference type="InterPro" id="IPR004150">
    <property type="entry name" value="NAD_DNA_ligase_OB"/>
</dbReference>
<feature type="region of interest" description="Disordered" evidence="15">
    <location>
        <begin position="162"/>
        <end position="187"/>
    </location>
</feature>
<evidence type="ECO:0000256" key="10">
    <source>
        <dbReference type="ARBA" id="ARBA00023027"/>
    </source>
</evidence>
<protein>
    <recommendedName>
        <fullName evidence="3 14">DNA ligase</fullName>
        <ecNumber evidence="2 14">6.5.1.2</ecNumber>
    </recommendedName>
    <alternativeName>
        <fullName evidence="14">Polydeoxyribonucleotide synthase [NAD(+)]</fullName>
    </alternativeName>
</protein>
<evidence type="ECO:0000313" key="17">
    <source>
        <dbReference type="EMBL" id="KKW32722.1"/>
    </source>
</evidence>
<feature type="binding site" evidence="14">
    <location>
        <position position="137"/>
    </location>
    <ligand>
        <name>NAD(+)</name>
        <dbReference type="ChEBI" id="CHEBI:57540"/>
    </ligand>
</feature>
<keyword evidence="10 14" id="KW-0520">NAD</keyword>
<dbReference type="NCBIfam" id="NF005932">
    <property type="entry name" value="PRK07956.1"/>
    <property type="match status" value="1"/>
</dbReference>
<keyword evidence="7 14" id="KW-0227">DNA damage</keyword>
<dbReference type="PROSITE" id="PS01055">
    <property type="entry name" value="DNA_LIGASE_N1"/>
    <property type="match status" value="1"/>
</dbReference>
<comment type="cofactor">
    <cofactor evidence="14">
        <name>Mg(2+)</name>
        <dbReference type="ChEBI" id="CHEBI:18420"/>
    </cofactor>
    <cofactor evidence="14">
        <name>Mn(2+)</name>
        <dbReference type="ChEBI" id="CHEBI:29035"/>
    </cofactor>
</comment>
<evidence type="ECO:0000256" key="5">
    <source>
        <dbReference type="ARBA" id="ARBA00022705"/>
    </source>
</evidence>
<dbReference type="NCBIfam" id="TIGR00575">
    <property type="entry name" value="dnlj"/>
    <property type="match status" value="1"/>
</dbReference>
<feature type="active site" description="N6-AMP-lysine intermediate" evidence="14">
    <location>
        <position position="116"/>
    </location>
</feature>
<evidence type="ECO:0000256" key="14">
    <source>
        <dbReference type="HAMAP-Rule" id="MF_01588"/>
    </source>
</evidence>
<dbReference type="PROSITE" id="PS50172">
    <property type="entry name" value="BRCT"/>
    <property type="match status" value="1"/>
</dbReference>
<dbReference type="InterPro" id="IPR018239">
    <property type="entry name" value="DNA_ligase_AS"/>
</dbReference>
<comment type="caution">
    <text evidence="14">Lacks conserved residue(s) required for the propagation of feature annotation.</text>
</comment>
<dbReference type="CDD" id="cd00114">
    <property type="entry name" value="LIGANc"/>
    <property type="match status" value="1"/>
</dbReference>
<evidence type="ECO:0000256" key="15">
    <source>
        <dbReference type="SAM" id="MobiDB-lite"/>
    </source>
</evidence>
<evidence type="ECO:0000256" key="7">
    <source>
        <dbReference type="ARBA" id="ARBA00022763"/>
    </source>
</evidence>
<feature type="binding site" evidence="14">
    <location>
        <position position="336"/>
    </location>
    <ligand>
        <name>NAD(+)</name>
        <dbReference type="ChEBI" id="CHEBI:57540"/>
    </ligand>
</feature>
<dbReference type="InterPro" id="IPR003583">
    <property type="entry name" value="Hlx-hairpin-Hlx_DNA-bd_motif"/>
</dbReference>
<reference evidence="17 18" key="1">
    <citation type="journal article" date="2015" name="Nature">
        <title>rRNA introns, odd ribosomes, and small enigmatic genomes across a large radiation of phyla.</title>
        <authorList>
            <person name="Brown C.T."/>
            <person name="Hug L.A."/>
            <person name="Thomas B.C."/>
            <person name="Sharon I."/>
            <person name="Castelle C.J."/>
            <person name="Singh A."/>
            <person name="Wilkins M.J."/>
            <person name="Williams K.H."/>
            <person name="Banfield J.F."/>
        </authorList>
    </citation>
    <scope>NUCLEOTIDE SEQUENCE [LARGE SCALE GENOMIC DNA]</scope>
</reference>
<dbReference type="HAMAP" id="MF_01588">
    <property type="entry name" value="DNA_ligase_A"/>
    <property type="match status" value="1"/>
</dbReference>
<dbReference type="EC" id="6.5.1.2" evidence="2 14"/>
<dbReference type="EMBL" id="LCRI01000015">
    <property type="protein sequence ID" value="KKW32722.1"/>
    <property type="molecule type" value="Genomic_DNA"/>
</dbReference>
<keyword evidence="11 14" id="KW-0234">DNA repair</keyword>
<organism evidence="17 18">
    <name type="scientific">Candidatus Uhrbacteria bacterium GW2011_GWA2_53_10</name>
    <dbReference type="NCBI Taxonomy" id="1618980"/>
    <lineage>
        <taxon>Bacteria</taxon>
        <taxon>Candidatus Uhriibacteriota</taxon>
    </lineage>
</organism>
<comment type="function">
    <text evidence="1 14">DNA ligase that catalyzes the formation of phosphodiester linkages between 5'-phosphoryl and 3'-hydroxyl groups in double-stranded DNA using NAD as a coenzyme and as the energy source for the reaction. It is essential for DNA replication and repair of damaged DNA.</text>
</comment>
<feature type="binding site" evidence="14">
    <location>
        <position position="453"/>
    </location>
    <ligand>
        <name>Zn(2+)</name>
        <dbReference type="ChEBI" id="CHEBI:29105"/>
    </ligand>
</feature>
<dbReference type="SUPFAM" id="SSF50249">
    <property type="entry name" value="Nucleic acid-binding proteins"/>
    <property type="match status" value="1"/>
</dbReference>
<evidence type="ECO:0000259" key="16">
    <source>
        <dbReference type="PROSITE" id="PS50172"/>
    </source>
</evidence>
<dbReference type="SMART" id="SM00278">
    <property type="entry name" value="HhH1"/>
    <property type="match status" value="4"/>
</dbReference>
<comment type="similarity">
    <text evidence="13 14">Belongs to the NAD-dependent DNA ligase family. LigA subfamily.</text>
</comment>
<dbReference type="Pfam" id="PF03120">
    <property type="entry name" value="OB_DNA_ligase"/>
    <property type="match status" value="1"/>
</dbReference>
<dbReference type="PATRIC" id="fig|1618980.3.peg.309"/>
<dbReference type="Gene3D" id="6.20.10.30">
    <property type="match status" value="1"/>
</dbReference>
<evidence type="ECO:0000256" key="3">
    <source>
        <dbReference type="ARBA" id="ARBA00013308"/>
    </source>
</evidence>
<dbReference type="InterPro" id="IPR004149">
    <property type="entry name" value="Znf_DNAligase_C4"/>
</dbReference>
<dbReference type="AlphaFoldDB" id="A0A0G1ZWI6"/>
<evidence type="ECO:0000256" key="11">
    <source>
        <dbReference type="ARBA" id="ARBA00023204"/>
    </source>
</evidence>
<dbReference type="SMART" id="SM00292">
    <property type="entry name" value="BRCT"/>
    <property type="match status" value="1"/>
</dbReference>
<dbReference type="SUPFAM" id="SSF56091">
    <property type="entry name" value="DNA ligase/mRNA capping enzyme, catalytic domain"/>
    <property type="match status" value="1"/>
</dbReference>
<proteinExistence type="inferred from homology"/>
<dbReference type="Pfam" id="PF00533">
    <property type="entry name" value="BRCT"/>
    <property type="match status" value="1"/>
</dbReference>
<dbReference type="FunFam" id="1.10.150.20:FF:000006">
    <property type="entry name" value="DNA ligase"/>
    <property type="match status" value="1"/>
</dbReference>
<dbReference type="SUPFAM" id="SSF52113">
    <property type="entry name" value="BRCT domain"/>
    <property type="match status" value="1"/>
</dbReference>
<dbReference type="InterPro" id="IPR010994">
    <property type="entry name" value="RuvA_2-like"/>
</dbReference>
<feature type="binding site" evidence="14">
    <location>
        <position position="448"/>
    </location>
    <ligand>
        <name>Zn(2+)</name>
        <dbReference type="ChEBI" id="CHEBI:29105"/>
    </ligand>
</feature>
<dbReference type="Gene3D" id="3.30.470.30">
    <property type="entry name" value="DNA ligase/mRNA capping enzyme"/>
    <property type="match status" value="1"/>
</dbReference>
<dbReference type="GO" id="GO:0003677">
    <property type="term" value="F:DNA binding"/>
    <property type="evidence" value="ECO:0007669"/>
    <property type="project" value="InterPro"/>
</dbReference>
<dbReference type="CDD" id="cd17748">
    <property type="entry name" value="BRCT_DNA_ligase_like"/>
    <property type="match status" value="1"/>
</dbReference>
<dbReference type="InterPro" id="IPR013839">
    <property type="entry name" value="DNAligase_adenylation"/>
</dbReference>
<evidence type="ECO:0000256" key="6">
    <source>
        <dbReference type="ARBA" id="ARBA00022723"/>
    </source>
</evidence>
<dbReference type="PANTHER" id="PTHR23389:SF9">
    <property type="entry name" value="DNA LIGASE"/>
    <property type="match status" value="1"/>
</dbReference>
<dbReference type="PANTHER" id="PTHR23389">
    <property type="entry name" value="CHROMOSOME TRANSMISSION FIDELITY FACTOR 18"/>
    <property type="match status" value="1"/>
</dbReference>